<sequence length="48" mass="5558">MKALTAKKVTATSQLIREQVKKSNDRTNEVIRRTQSYLNDLKNQNPRA</sequence>
<proteinExistence type="predicted"/>
<accession>A0ABV5C4E0</accession>
<dbReference type="RefSeq" id="WP_375521482.1">
    <property type="nucleotide sequence ID" value="NZ_JBHIRY010000020.1"/>
</dbReference>
<gene>
    <name evidence="1" type="ORF">ACE5LO_18500</name>
</gene>
<comment type="caution">
    <text evidence="1">The sequence shown here is derived from an EMBL/GenBank/DDBJ whole genome shotgun (WGS) entry which is preliminary data.</text>
</comment>
<protein>
    <submittedName>
        <fullName evidence="1">Uncharacterized protein</fullName>
    </submittedName>
</protein>
<dbReference type="Proteomes" id="UP001580430">
    <property type="component" value="Unassembled WGS sequence"/>
</dbReference>
<organism evidence="1 2">
    <name type="scientific">Paenibacillus medicaginis</name>
    <dbReference type="NCBI Taxonomy" id="1470560"/>
    <lineage>
        <taxon>Bacteria</taxon>
        <taxon>Bacillati</taxon>
        <taxon>Bacillota</taxon>
        <taxon>Bacilli</taxon>
        <taxon>Bacillales</taxon>
        <taxon>Paenibacillaceae</taxon>
        <taxon>Paenibacillus</taxon>
    </lineage>
</organism>
<evidence type="ECO:0000313" key="1">
    <source>
        <dbReference type="EMBL" id="MFB5762377.1"/>
    </source>
</evidence>
<evidence type="ECO:0000313" key="2">
    <source>
        <dbReference type="Proteomes" id="UP001580430"/>
    </source>
</evidence>
<reference evidence="1 2" key="1">
    <citation type="submission" date="2024-09" db="EMBL/GenBank/DDBJ databases">
        <title>Paenibacillus zeirhizospherea sp. nov., isolated from surface of the maize (Zea mays) roots in a horticulture field, Hungary.</title>
        <authorList>
            <person name="Marton D."/>
            <person name="Farkas M."/>
            <person name="Bedics A."/>
            <person name="Toth E."/>
            <person name="Tancsics A."/>
            <person name="Boka K."/>
            <person name="Marati G."/>
            <person name="Kriszt B."/>
            <person name="Cserhati M."/>
        </authorList>
    </citation>
    <scope>NUCLEOTIDE SEQUENCE [LARGE SCALE GENOMIC DNA]</scope>
    <source>
        <strain evidence="1 2">JCM 18446</strain>
    </source>
</reference>
<dbReference type="EMBL" id="JBHIRY010000020">
    <property type="protein sequence ID" value="MFB5762377.1"/>
    <property type="molecule type" value="Genomic_DNA"/>
</dbReference>
<keyword evidence="2" id="KW-1185">Reference proteome</keyword>
<name>A0ABV5C4E0_9BACL</name>